<sequence>MTPWVQWFVDCVHKAADATWDHMQAAMRKTRFWSELREQHPKLTPTQTKAINKLYDVGPEGFANGISTEKYVNLCRVSRATAYRELTALCEMGVLVQTGTGRGTRYKLENLLSGITDENAHGEVHFGGPVGREML</sequence>
<dbReference type="AlphaFoldDB" id="A0A2T7UBZ9"/>
<dbReference type="InterPro" id="IPR036388">
    <property type="entry name" value="WH-like_DNA-bd_sf"/>
</dbReference>
<dbReference type="Pfam" id="PF22168">
    <property type="entry name" value="DIP2311-like_C"/>
    <property type="match status" value="1"/>
</dbReference>
<keyword evidence="3" id="KW-1185">Reference proteome</keyword>
<gene>
    <name evidence="2" type="ORF">H663_013330</name>
</gene>
<dbReference type="SUPFAM" id="SSF46785">
    <property type="entry name" value="Winged helix' DNA-binding domain"/>
    <property type="match status" value="1"/>
</dbReference>
<dbReference type="EMBL" id="LFYT02000018">
    <property type="protein sequence ID" value="PVE42142.1"/>
    <property type="molecule type" value="Genomic_DNA"/>
</dbReference>
<dbReference type="STRING" id="1293045.H663_10015"/>
<accession>A0A2T7UBZ9</accession>
<dbReference type="Gene3D" id="1.10.10.10">
    <property type="entry name" value="Winged helix-like DNA-binding domain superfamily/Winged helix DNA-binding domain"/>
    <property type="match status" value="1"/>
</dbReference>
<protein>
    <recommendedName>
        <fullName evidence="1">Transcriptional regulator DIP2311-like C-terminal domain-containing protein</fullName>
    </recommendedName>
</protein>
<name>A0A2T7UBZ9_9BURK</name>
<dbReference type="InterPro" id="IPR036390">
    <property type="entry name" value="WH_DNA-bd_sf"/>
</dbReference>
<proteinExistence type="predicted"/>
<organism evidence="2 3">
    <name type="scientific">Limnohabitans planktonicus II-D5</name>
    <dbReference type="NCBI Taxonomy" id="1293045"/>
    <lineage>
        <taxon>Bacteria</taxon>
        <taxon>Pseudomonadati</taxon>
        <taxon>Pseudomonadota</taxon>
        <taxon>Betaproteobacteria</taxon>
        <taxon>Burkholderiales</taxon>
        <taxon>Comamonadaceae</taxon>
        <taxon>Limnohabitans</taxon>
    </lineage>
</organism>
<evidence type="ECO:0000313" key="3">
    <source>
        <dbReference type="Proteomes" id="UP000037507"/>
    </source>
</evidence>
<comment type="caution">
    <text evidence="2">The sequence shown here is derived from an EMBL/GenBank/DDBJ whole genome shotgun (WGS) entry which is preliminary data.</text>
</comment>
<dbReference type="InterPro" id="IPR054760">
    <property type="entry name" value="DIP2311-like_C"/>
</dbReference>
<reference evidence="2" key="1">
    <citation type="submission" date="2017-04" db="EMBL/GenBank/DDBJ databases">
        <title>Unexpected and diverse lifestyles within the genus Limnohabitans.</title>
        <authorList>
            <person name="Kasalicky V."/>
            <person name="Mehrshad M."/>
            <person name="Andrei S.-A."/>
            <person name="Salcher M."/>
            <person name="Kratochvilova H."/>
            <person name="Simek K."/>
            <person name="Ghai R."/>
        </authorList>
    </citation>
    <scope>NUCLEOTIDE SEQUENCE [LARGE SCALE GENOMIC DNA]</scope>
    <source>
        <strain evidence="2">II-D5</strain>
    </source>
</reference>
<evidence type="ECO:0000259" key="1">
    <source>
        <dbReference type="Pfam" id="PF22168"/>
    </source>
</evidence>
<dbReference type="Proteomes" id="UP000037507">
    <property type="component" value="Unassembled WGS sequence"/>
</dbReference>
<evidence type="ECO:0000313" key="2">
    <source>
        <dbReference type="EMBL" id="PVE42142.1"/>
    </source>
</evidence>
<feature type="domain" description="Transcriptional regulator DIP2311-like C-terminal" evidence="1">
    <location>
        <begin position="66"/>
        <end position="108"/>
    </location>
</feature>